<comment type="similarity">
    <text evidence="5">Belongs to the complex I subunit 2 family.</text>
</comment>
<comment type="subunit">
    <text evidence="5">NDH-1 is composed of 14 different subunits. Subunits NuoA, H, J, K, L, M, N constitute the membrane sector of the complex.</text>
</comment>
<comment type="subcellular location">
    <subcellularLocation>
        <location evidence="5">Cell membrane</location>
        <topology evidence="5">Multi-pass membrane protein</topology>
    </subcellularLocation>
    <subcellularLocation>
        <location evidence="1">Endomembrane system</location>
        <topology evidence="1">Multi-pass membrane protein</topology>
    </subcellularLocation>
    <subcellularLocation>
        <location evidence="6">Membrane</location>
        <topology evidence="6">Multi-pass membrane protein</topology>
    </subcellularLocation>
</comment>
<dbReference type="InterPro" id="IPR001750">
    <property type="entry name" value="ND/Mrp_TM"/>
</dbReference>
<dbReference type="RefSeq" id="WP_179462530.1">
    <property type="nucleotide sequence ID" value="NZ_JACBZX010000001.1"/>
</dbReference>
<keyword evidence="5" id="KW-0520">NAD</keyword>
<dbReference type="GO" id="GO:0012505">
    <property type="term" value="C:endomembrane system"/>
    <property type="evidence" value="ECO:0007669"/>
    <property type="project" value="UniProtKB-SubCell"/>
</dbReference>
<protein>
    <recommendedName>
        <fullName evidence="5">NADH-quinone oxidoreductase subunit N</fullName>
        <ecNumber evidence="5">7.1.1.-</ecNumber>
    </recommendedName>
    <alternativeName>
        <fullName evidence="5">NADH dehydrogenase I subunit N</fullName>
    </alternativeName>
    <alternativeName>
        <fullName evidence="5">NDH-1 subunit N</fullName>
    </alternativeName>
</protein>
<dbReference type="GO" id="GO:0042773">
    <property type="term" value="P:ATP synthesis coupled electron transport"/>
    <property type="evidence" value="ECO:0007669"/>
    <property type="project" value="InterPro"/>
</dbReference>
<keyword evidence="3 5" id="KW-1133">Transmembrane helix</keyword>
<name>A0A852X3R1_9MICO</name>
<dbReference type="EMBL" id="JACBZX010000001">
    <property type="protein sequence ID" value="NYG37107.1"/>
    <property type="molecule type" value="Genomic_DNA"/>
</dbReference>
<dbReference type="GO" id="GO:0008137">
    <property type="term" value="F:NADH dehydrogenase (ubiquinone) activity"/>
    <property type="evidence" value="ECO:0007669"/>
    <property type="project" value="InterPro"/>
</dbReference>
<feature type="transmembrane region" description="Helical" evidence="5">
    <location>
        <begin position="82"/>
        <end position="103"/>
    </location>
</feature>
<feature type="transmembrane region" description="Helical" evidence="5">
    <location>
        <begin position="235"/>
        <end position="259"/>
    </location>
</feature>
<reference evidence="8 9" key="1">
    <citation type="submission" date="2020-07" db="EMBL/GenBank/DDBJ databases">
        <title>Sequencing the genomes of 1000 actinobacteria strains.</title>
        <authorList>
            <person name="Klenk H.-P."/>
        </authorList>
    </citation>
    <scope>NUCLEOTIDE SEQUENCE [LARGE SCALE GENOMIC DNA]</scope>
    <source>
        <strain evidence="8 9">DSM 24723</strain>
    </source>
</reference>
<comment type="function">
    <text evidence="5">NDH-1 shuttles electrons from NADH, via FMN and iron-sulfur (Fe-S) centers, to quinones in the respiratory chain. The immediate electron acceptor for the enzyme in this species is believed to be a menaquinone. Couples the redox reaction to proton translocation (for every two electrons transferred, four hydrogen ions are translocated across the cytoplasmic membrane), and thus conserves the redox energy in a proton gradient.</text>
</comment>
<feature type="transmembrane region" description="Helical" evidence="5">
    <location>
        <begin position="355"/>
        <end position="378"/>
    </location>
</feature>
<dbReference type="Pfam" id="PF00361">
    <property type="entry name" value="Proton_antipo_M"/>
    <property type="match status" value="1"/>
</dbReference>
<dbReference type="NCBIfam" id="NF004441">
    <property type="entry name" value="PRK05777.1-4"/>
    <property type="match status" value="1"/>
</dbReference>
<dbReference type="Proteomes" id="UP000592181">
    <property type="component" value="Unassembled WGS sequence"/>
</dbReference>
<comment type="catalytic activity">
    <reaction evidence="5">
        <text>a quinone + NADH + 5 H(+)(in) = a quinol + NAD(+) + 4 H(+)(out)</text>
        <dbReference type="Rhea" id="RHEA:57888"/>
        <dbReference type="ChEBI" id="CHEBI:15378"/>
        <dbReference type="ChEBI" id="CHEBI:24646"/>
        <dbReference type="ChEBI" id="CHEBI:57540"/>
        <dbReference type="ChEBI" id="CHEBI:57945"/>
        <dbReference type="ChEBI" id="CHEBI:132124"/>
    </reaction>
</comment>
<dbReference type="PANTHER" id="PTHR22773">
    <property type="entry name" value="NADH DEHYDROGENASE"/>
    <property type="match status" value="1"/>
</dbReference>
<dbReference type="InterPro" id="IPR010096">
    <property type="entry name" value="NADH-Q_OxRdtase_suN/2"/>
</dbReference>
<feature type="transmembrane region" description="Helical" evidence="5">
    <location>
        <begin position="304"/>
        <end position="323"/>
    </location>
</feature>
<comment type="caution">
    <text evidence="8">The sequence shown here is derived from an EMBL/GenBank/DDBJ whole genome shotgun (WGS) entry which is preliminary data.</text>
</comment>
<evidence type="ECO:0000256" key="6">
    <source>
        <dbReference type="RuleBase" id="RU000320"/>
    </source>
</evidence>
<feature type="transmembrane region" description="Helical" evidence="5">
    <location>
        <begin position="41"/>
        <end position="62"/>
    </location>
</feature>
<sequence length="516" mass="53561">MNSFEMVDIDYVALAPMIVVFAGALVGVVVEAFAPRRVRHVVQVALSVLTLVGAFAALLLIGDGDLGATVDGTVVIDEPARFIQGSLLVLGLLGLLVMAETLGGDSSDGFTPMGAASPGSGLEQMAARQGFATTEVFPLALFSLGGMMLFPAAGDLLTMFVALEVLSLPLYLLCGLARRRRLLSQEAALKYFLLGAFSSAFFLFGAALLYGYAGSVQLEAIAEASRTSTGEMESLLLPGVGMLLVGLLFKVGAVPFHGWTPDVYQGAPTPVTAFMAACTKAAAFGALLRLVYVGLETTRWEWRGAVIAVAALTMVVGAVLSVTQTDVKRLLAYSSVAHAGFILVGLLAFDQSAVQGVLFYLVAYGATTIAAFAIVNLVRERGAEATHLSQWAGLGRTHPWIAAAFGFLLLAFAGIPLTSGFTAKVAVFAPAVAHGGLAGTLLVVLGVLASAVTAFVYVRLIVLMFFTEPSGEVTVASPATMSLVAIMLGTLITLALGVFPGPLLELAQSSSIFVVP</sequence>
<evidence type="ECO:0000313" key="8">
    <source>
        <dbReference type="EMBL" id="NYG37107.1"/>
    </source>
</evidence>
<feature type="transmembrane region" description="Helical" evidence="5">
    <location>
        <begin position="271"/>
        <end position="292"/>
    </location>
</feature>
<feature type="transmembrane region" description="Helical" evidence="5">
    <location>
        <begin position="437"/>
        <end position="466"/>
    </location>
</feature>
<feature type="transmembrane region" description="Helical" evidence="5">
    <location>
        <begin position="399"/>
        <end position="417"/>
    </location>
</feature>
<evidence type="ECO:0000259" key="7">
    <source>
        <dbReference type="Pfam" id="PF00361"/>
    </source>
</evidence>
<evidence type="ECO:0000256" key="1">
    <source>
        <dbReference type="ARBA" id="ARBA00004127"/>
    </source>
</evidence>
<feature type="transmembrane region" description="Helical" evidence="5">
    <location>
        <begin position="189"/>
        <end position="213"/>
    </location>
</feature>
<keyword evidence="5" id="KW-0813">Transport</keyword>
<dbReference type="GO" id="GO:0005886">
    <property type="term" value="C:plasma membrane"/>
    <property type="evidence" value="ECO:0007669"/>
    <property type="project" value="UniProtKB-SubCell"/>
</dbReference>
<keyword evidence="4 5" id="KW-0472">Membrane</keyword>
<keyword evidence="9" id="KW-1185">Reference proteome</keyword>
<feature type="domain" description="NADH:quinone oxidoreductase/Mrp antiporter transmembrane" evidence="7">
    <location>
        <begin position="153"/>
        <end position="447"/>
    </location>
</feature>
<accession>A0A852X3R1</accession>
<keyword evidence="5" id="KW-0874">Quinone</keyword>
<dbReference type="AlphaFoldDB" id="A0A852X3R1"/>
<keyword evidence="5" id="KW-1003">Cell membrane</keyword>
<dbReference type="HAMAP" id="MF_00445">
    <property type="entry name" value="NDH1_NuoN_1"/>
    <property type="match status" value="1"/>
</dbReference>
<dbReference type="GO" id="GO:0048038">
    <property type="term" value="F:quinone binding"/>
    <property type="evidence" value="ECO:0007669"/>
    <property type="project" value="UniProtKB-KW"/>
</dbReference>
<organism evidence="8 9">
    <name type="scientific">Janibacter alkaliphilus</name>
    <dbReference type="NCBI Taxonomy" id="1069963"/>
    <lineage>
        <taxon>Bacteria</taxon>
        <taxon>Bacillati</taxon>
        <taxon>Actinomycetota</taxon>
        <taxon>Actinomycetes</taxon>
        <taxon>Micrococcales</taxon>
        <taxon>Intrasporangiaceae</taxon>
        <taxon>Janibacter</taxon>
    </lineage>
</organism>
<keyword evidence="5" id="KW-1278">Translocase</keyword>
<evidence type="ECO:0000256" key="3">
    <source>
        <dbReference type="ARBA" id="ARBA00022989"/>
    </source>
</evidence>
<proteinExistence type="inferred from homology"/>
<feature type="transmembrane region" description="Helical" evidence="5">
    <location>
        <begin position="478"/>
        <end position="499"/>
    </location>
</feature>
<evidence type="ECO:0000256" key="4">
    <source>
        <dbReference type="ARBA" id="ARBA00023136"/>
    </source>
</evidence>
<evidence type="ECO:0000256" key="2">
    <source>
        <dbReference type="ARBA" id="ARBA00022692"/>
    </source>
</evidence>
<keyword evidence="2 5" id="KW-0812">Transmembrane</keyword>
<dbReference type="GO" id="GO:0050136">
    <property type="term" value="F:NADH dehydrogenase (quinone) (non-electrogenic) activity"/>
    <property type="evidence" value="ECO:0007669"/>
    <property type="project" value="UniProtKB-UniRule"/>
</dbReference>
<feature type="transmembrane region" description="Helical" evidence="5">
    <location>
        <begin position="12"/>
        <end position="34"/>
    </location>
</feature>
<dbReference type="NCBIfam" id="TIGR01770">
    <property type="entry name" value="NDH_I_N"/>
    <property type="match status" value="1"/>
</dbReference>
<gene>
    <name evidence="5" type="primary">nuoN</name>
    <name evidence="8" type="ORF">BJY28_001576</name>
</gene>
<dbReference type="EC" id="7.1.1.-" evidence="5"/>
<evidence type="ECO:0000256" key="5">
    <source>
        <dbReference type="HAMAP-Rule" id="MF_00445"/>
    </source>
</evidence>
<evidence type="ECO:0000313" key="9">
    <source>
        <dbReference type="Proteomes" id="UP000592181"/>
    </source>
</evidence>